<dbReference type="Pfam" id="PF05648">
    <property type="entry name" value="PEX11"/>
    <property type="match status" value="1"/>
</dbReference>
<keyword evidence="2" id="KW-0576">Peroxisome</keyword>
<feature type="transmembrane region" description="Helical" evidence="4">
    <location>
        <begin position="207"/>
        <end position="226"/>
    </location>
</feature>
<reference evidence="5 6" key="1">
    <citation type="submission" date="2023-03" db="EMBL/GenBank/DDBJ databases">
        <title>Genome insight into feeding habits of ladybird beetles.</title>
        <authorList>
            <person name="Li H.-S."/>
            <person name="Huang Y.-H."/>
            <person name="Pang H."/>
        </authorList>
    </citation>
    <scope>NUCLEOTIDE SEQUENCE [LARGE SCALE GENOMIC DNA]</scope>
    <source>
        <strain evidence="5">SYSU_2023b</strain>
        <tissue evidence="5">Whole body</tissue>
    </source>
</reference>
<gene>
    <name evidence="5" type="ORF">WA026_019745</name>
</gene>
<dbReference type="PANTHER" id="PTHR20990:SF1">
    <property type="entry name" value="PEROXISOMAL MEMBRANE PROTEIN 11C"/>
    <property type="match status" value="1"/>
</dbReference>
<evidence type="ECO:0000313" key="5">
    <source>
        <dbReference type="EMBL" id="KAK9882230.1"/>
    </source>
</evidence>
<evidence type="ECO:0000256" key="3">
    <source>
        <dbReference type="ARBA" id="ARBA00046271"/>
    </source>
</evidence>
<dbReference type="InterPro" id="IPR008733">
    <property type="entry name" value="PEX11"/>
</dbReference>
<evidence type="ECO:0008006" key="7">
    <source>
        <dbReference type="Google" id="ProtNLM"/>
    </source>
</evidence>
<evidence type="ECO:0000256" key="4">
    <source>
        <dbReference type="SAM" id="Phobius"/>
    </source>
</evidence>
<organism evidence="5 6">
    <name type="scientific">Henosepilachna vigintioctopunctata</name>
    <dbReference type="NCBI Taxonomy" id="420089"/>
    <lineage>
        <taxon>Eukaryota</taxon>
        <taxon>Metazoa</taxon>
        <taxon>Ecdysozoa</taxon>
        <taxon>Arthropoda</taxon>
        <taxon>Hexapoda</taxon>
        <taxon>Insecta</taxon>
        <taxon>Pterygota</taxon>
        <taxon>Neoptera</taxon>
        <taxon>Endopterygota</taxon>
        <taxon>Coleoptera</taxon>
        <taxon>Polyphaga</taxon>
        <taxon>Cucujiformia</taxon>
        <taxon>Coccinelloidea</taxon>
        <taxon>Coccinellidae</taxon>
        <taxon>Epilachninae</taxon>
        <taxon>Epilachnini</taxon>
        <taxon>Henosepilachna</taxon>
    </lineage>
</organism>
<comment type="subcellular location">
    <subcellularLocation>
        <location evidence="3">Peroxisome membrane</location>
    </subcellularLocation>
</comment>
<dbReference type="PANTHER" id="PTHR20990">
    <property type="entry name" value="PEROXISOMAL BIOGENESIS FACTOR 11"/>
    <property type="match status" value="1"/>
</dbReference>
<dbReference type="EMBL" id="JARQZJ010000073">
    <property type="protein sequence ID" value="KAK9882230.1"/>
    <property type="molecule type" value="Genomic_DNA"/>
</dbReference>
<dbReference type="AlphaFoldDB" id="A0AAW1UQG7"/>
<dbReference type="Proteomes" id="UP001431783">
    <property type="component" value="Unassembled WGS sequence"/>
</dbReference>
<evidence type="ECO:0000256" key="1">
    <source>
        <dbReference type="ARBA" id="ARBA00023136"/>
    </source>
</evidence>
<keyword evidence="4" id="KW-0812">Transmembrane</keyword>
<evidence type="ECO:0000313" key="6">
    <source>
        <dbReference type="Proteomes" id="UP001431783"/>
    </source>
</evidence>
<accession>A0AAW1UQG7</accession>
<sequence>MDFKFVLNEICAVLETYRGRDKILRTLCYSLKLVGGLTGNELLGDKLIYISKHLSDTRATLRLLDDIPMLKFSLDYGLGKKEDSKFLSYVGVLCNLIDHIYYPIEKIAWLAEHKLITKVNSSKWDTACTICWLLSIYLSLFRSLRHLCHLEKHLAELESKNNSIEDIKEFKRKEIYEFITITRLFLDLIHATSSFPRGRLFPFELTTWQVGLIGSTSSILGLYQIFTKRHM</sequence>
<proteinExistence type="predicted"/>
<name>A0AAW1UQG7_9CUCU</name>
<dbReference type="GO" id="GO:0016559">
    <property type="term" value="P:peroxisome fission"/>
    <property type="evidence" value="ECO:0007669"/>
    <property type="project" value="InterPro"/>
</dbReference>
<keyword evidence="6" id="KW-1185">Reference proteome</keyword>
<keyword evidence="4" id="KW-1133">Transmembrane helix</keyword>
<keyword evidence="1 4" id="KW-0472">Membrane</keyword>
<dbReference type="InterPro" id="IPR026510">
    <property type="entry name" value="PEX11C_met"/>
</dbReference>
<comment type="caution">
    <text evidence="5">The sequence shown here is derived from an EMBL/GenBank/DDBJ whole genome shotgun (WGS) entry which is preliminary data.</text>
</comment>
<protein>
    <recommendedName>
        <fullName evidence="7">Peroxisomal membrane protein 11C</fullName>
    </recommendedName>
</protein>
<evidence type="ECO:0000256" key="2">
    <source>
        <dbReference type="ARBA" id="ARBA00023140"/>
    </source>
</evidence>
<dbReference type="GO" id="GO:0005778">
    <property type="term" value="C:peroxisomal membrane"/>
    <property type="evidence" value="ECO:0007669"/>
    <property type="project" value="UniProtKB-SubCell"/>
</dbReference>